<evidence type="ECO:0000313" key="8">
    <source>
        <dbReference type="Proteomes" id="UP000007468"/>
    </source>
</evidence>
<organism evidence="7 8">
    <name type="scientific">Filifactor alocis (strain ATCC 35896 / CCUG 47790 / D40 B5)</name>
    <name type="common">Fusobacterium alocis</name>
    <dbReference type="NCBI Taxonomy" id="546269"/>
    <lineage>
        <taxon>Bacteria</taxon>
        <taxon>Bacillati</taxon>
        <taxon>Bacillota</taxon>
        <taxon>Clostridia</taxon>
        <taxon>Peptostreptococcales</taxon>
        <taxon>Filifactoraceae</taxon>
        <taxon>Filifactor</taxon>
    </lineage>
</organism>
<feature type="transmembrane region" description="Helical" evidence="6">
    <location>
        <begin position="32"/>
        <end position="48"/>
    </location>
</feature>
<dbReference type="eggNOG" id="COG0619">
    <property type="taxonomic scope" value="Bacteria"/>
</dbReference>
<dbReference type="PANTHER" id="PTHR34857:SF2">
    <property type="entry name" value="SLL0384 PROTEIN"/>
    <property type="match status" value="1"/>
</dbReference>
<dbReference type="KEGG" id="faa:HMPREF0389_00255"/>
<dbReference type="GO" id="GO:0005886">
    <property type="term" value="C:plasma membrane"/>
    <property type="evidence" value="ECO:0007669"/>
    <property type="project" value="UniProtKB-ARBA"/>
</dbReference>
<dbReference type="InterPro" id="IPR003339">
    <property type="entry name" value="ABC/ECF_trnsptr_transmembrane"/>
</dbReference>
<feature type="transmembrane region" description="Helical" evidence="6">
    <location>
        <begin position="76"/>
        <end position="104"/>
    </location>
</feature>
<protein>
    <submittedName>
        <fullName evidence="7">Cobalt transport protein</fullName>
    </submittedName>
</protein>
<dbReference type="STRING" id="546269.HMPREF0389_00255"/>
<dbReference type="RefSeq" id="WP_014262052.1">
    <property type="nucleotide sequence ID" value="NC_016630.1"/>
</dbReference>
<keyword evidence="2" id="KW-1003">Cell membrane</keyword>
<dbReference type="Proteomes" id="UP000007468">
    <property type="component" value="Chromosome"/>
</dbReference>
<dbReference type="AlphaFoldDB" id="D6GRP9"/>
<sequence>MFKARKPDPRVWILFTATSSMLAFMMPKRVLFPIYAIGMVLLAALFCLGSKKVALKAALPYIAIIVWELIAEHFKLPIVGATFSMIKIIILLYEPPLLCGLIIAKAIKLSELLTALSNMRLSRKLILPLAVAFRYFPTLKMEVGSIRESLLLRDMKPSFLHPVQSMENYLIPILMRSLKVSDELSQSALCRGYSLAGSRGTLVPVVLRPLDYILFAVIIFWDVLLWIWGGGYIA</sequence>
<evidence type="ECO:0000256" key="1">
    <source>
        <dbReference type="ARBA" id="ARBA00004141"/>
    </source>
</evidence>
<feature type="transmembrane region" description="Helical" evidence="6">
    <location>
        <begin position="53"/>
        <end position="70"/>
    </location>
</feature>
<evidence type="ECO:0000256" key="5">
    <source>
        <dbReference type="ARBA" id="ARBA00023136"/>
    </source>
</evidence>
<evidence type="ECO:0000256" key="4">
    <source>
        <dbReference type="ARBA" id="ARBA00022989"/>
    </source>
</evidence>
<keyword evidence="5 6" id="KW-0472">Membrane</keyword>
<dbReference type="EMBL" id="CP002390">
    <property type="protein sequence ID" value="EFE28340.1"/>
    <property type="molecule type" value="Genomic_DNA"/>
</dbReference>
<comment type="subcellular location">
    <subcellularLocation>
        <location evidence="1">Membrane</location>
        <topology evidence="1">Multi-pass membrane protein</topology>
    </subcellularLocation>
</comment>
<keyword evidence="8" id="KW-1185">Reference proteome</keyword>
<dbReference type="OrthoDB" id="3730291at2"/>
<keyword evidence="4 6" id="KW-1133">Transmembrane helix</keyword>
<feature type="transmembrane region" description="Helical" evidence="6">
    <location>
        <begin position="212"/>
        <end position="233"/>
    </location>
</feature>
<dbReference type="InterPro" id="IPR051611">
    <property type="entry name" value="ECF_transporter_component"/>
</dbReference>
<evidence type="ECO:0000256" key="6">
    <source>
        <dbReference type="SAM" id="Phobius"/>
    </source>
</evidence>
<evidence type="ECO:0000256" key="3">
    <source>
        <dbReference type="ARBA" id="ARBA00022692"/>
    </source>
</evidence>
<dbReference type="Pfam" id="PF02361">
    <property type="entry name" value="CbiQ"/>
    <property type="match status" value="1"/>
</dbReference>
<reference evidence="8" key="1">
    <citation type="submission" date="2010-12" db="EMBL/GenBank/DDBJ databases">
        <title>The genome sequence of Filifactor alocis strain ATCC 35896.</title>
        <authorList>
            <consortium name="The Broad Institute Genome Sequencing Platform"/>
            <person name="Ward D."/>
            <person name="Earl A."/>
            <person name="Feldgarden M."/>
            <person name="Young S.K."/>
            <person name="Gargeya S."/>
            <person name="Zeng Q."/>
            <person name="Alvarado L."/>
            <person name="Berlin A."/>
            <person name="Bochicchio J."/>
            <person name="Chapman S.B."/>
            <person name="Chen Z."/>
            <person name="Freedman E."/>
            <person name="Gellesch M."/>
            <person name="Goldberg J."/>
            <person name="Griggs A."/>
            <person name="Gujja S."/>
            <person name="Heilman E."/>
            <person name="Heiman D."/>
            <person name="Howarth C."/>
            <person name="Mehta T."/>
            <person name="Neiman D."/>
            <person name="Pearson M."/>
            <person name="Roberts A."/>
            <person name="Saif S."/>
            <person name="Shea T."/>
            <person name="Shenoy N."/>
            <person name="Sisk P."/>
            <person name="Stolte C."/>
            <person name="Sykes S."/>
            <person name="White J."/>
            <person name="Yandava C."/>
            <person name="Izard J."/>
            <person name="Blanton J.M."/>
            <person name="Baranova O.V."/>
            <person name="Tanner A.C."/>
            <person name="Dewhirst F.E."/>
            <person name="Haas B."/>
            <person name="Nusbaum C."/>
            <person name="Birren B."/>
        </authorList>
    </citation>
    <scope>NUCLEOTIDE SEQUENCE [LARGE SCALE GENOMIC DNA]</scope>
    <source>
        <strain evidence="8">ATCC 35896 / CCUG 47790 / D40 B5</strain>
    </source>
</reference>
<gene>
    <name evidence="7" type="ordered locus">HMPREF0389_00255</name>
</gene>
<dbReference type="PANTHER" id="PTHR34857">
    <property type="entry name" value="SLL0384 PROTEIN"/>
    <property type="match status" value="1"/>
</dbReference>
<evidence type="ECO:0000256" key="2">
    <source>
        <dbReference type="ARBA" id="ARBA00022475"/>
    </source>
</evidence>
<name>D6GRP9_FILAD</name>
<proteinExistence type="predicted"/>
<keyword evidence="3 6" id="KW-0812">Transmembrane</keyword>
<evidence type="ECO:0000313" key="7">
    <source>
        <dbReference type="EMBL" id="EFE28340.1"/>
    </source>
</evidence>
<dbReference type="CDD" id="cd16914">
    <property type="entry name" value="EcfT"/>
    <property type="match status" value="1"/>
</dbReference>
<accession>D6GRP9</accession>